<proteinExistence type="predicted"/>
<evidence type="ECO:0000256" key="3">
    <source>
        <dbReference type="ARBA" id="ARBA00022692"/>
    </source>
</evidence>
<dbReference type="InterPro" id="IPR024320">
    <property type="entry name" value="LPG_synthase_C"/>
</dbReference>
<sequence length="448" mass="50136">MAEPHYYEFYERAGLSLDFIGYGMENAQPLLLCDAALSARADPGAALAPSTVVPDEGIISRTYDAAKTVSHIKCPHRLRREHQRNSPNNTAAKAAFKHDYQSYAQTSHMGILDPAYKVFVSKKGYGSLIYKLHARTVVVAGDPLCSEFHRKALFSELRRYRWARGLSLAFVGISEEFAKYAQQQGWATMHFGHEAVLNPLTNKVLRKQAGKRMIAQNKQLLDPKRGGISVSFYSPAVNETDPELERQLQDLYDDWREDRNRKHGDGSQAFVTVYNLFSLPESTIFLYTSDRDGKINGLATLRELGAERGYHLDPCIASQDAPRGISDLLIVTAMELLKASDVGYMSLGIEPLDEVQEVTGSSKLVSRLWKDGYNQVIQSVPVTGKAAYFKKFCPDESLTSKLFICIPSKGIPVRRSIALLQFANMNPGQLFTQIHLGDRHKEKQTPQS</sequence>
<dbReference type="Proteomes" id="UP000002489">
    <property type="component" value="Unassembled WGS sequence"/>
</dbReference>
<keyword evidence="3" id="KW-0812">Transmembrane</keyword>
<dbReference type="GO" id="GO:0055091">
    <property type="term" value="P:phospholipid homeostasis"/>
    <property type="evidence" value="ECO:0007669"/>
    <property type="project" value="TreeGrafter"/>
</dbReference>
<name>A0A0D2YAX4_FUSOF</name>
<dbReference type="PANTHER" id="PTHR34697">
    <property type="entry name" value="PHOSPHATIDYLGLYCEROL LYSYLTRANSFERASE"/>
    <property type="match status" value="1"/>
</dbReference>
<protein>
    <recommendedName>
        <fullName evidence="6">Phosphatidylglycerol lysyltransferase C-terminal domain-containing protein</fullName>
    </recommendedName>
</protein>
<keyword evidence="4" id="KW-1133">Transmembrane helix</keyword>
<reference evidence="8" key="1">
    <citation type="journal article" date="2012" name="Mol. Plant Microbe Interact.">
        <title>A highly conserved effector in Fusarium oxysporum is required for full virulence on Arabidopsis.</title>
        <authorList>
            <person name="Thatcher L.F."/>
            <person name="Gardiner D.M."/>
            <person name="Kazan K."/>
            <person name="Manners J."/>
        </authorList>
    </citation>
    <scope>NUCLEOTIDE SEQUENCE [LARGE SCALE GENOMIC DNA]</scope>
    <source>
        <strain evidence="8">Fo5176</strain>
    </source>
</reference>
<evidence type="ECO:0000313" key="8">
    <source>
        <dbReference type="Proteomes" id="UP000002489"/>
    </source>
</evidence>
<dbReference type="AlphaFoldDB" id="A0A0D2YAX4"/>
<dbReference type="InterPro" id="IPR051211">
    <property type="entry name" value="PG_lysyltransferase"/>
</dbReference>
<keyword evidence="5" id="KW-0472">Membrane</keyword>
<dbReference type="GO" id="GO:0005886">
    <property type="term" value="C:plasma membrane"/>
    <property type="evidence" value="ECO:0007669"/>
    <property type="project" value="UniProtKB-SubCell"/>
</dbReference>
<dbReference type="STRING" id="426428.A0A0D2YAX4"/>
<evidence type="ECO:0000256" key="4">
    <source>
        <dbReference type="ARBA" id="ARBA00022989"/>
    </source>
</evidence>
<organism evidence="7 8">
    <name type="scientific">Fusarium oxysporum (strain Fo5176)</name>
    <name type="common">Fusarium vascular wilt</name>
    <dbReference type="NCBI Taxonomy" id="660025"/>
    <lineage>
        <taxon>Eukaryota</taxon>
        <taxon>Fungi</taxon>
        <taxon>Dikarya</taxon>
        <taxon>Ascomycota</taxon>
        <taxon>Pezizomycotina</taxon>
        <taxon>Sordariomycetes</taxon>
        <taxon>Hypocreomycetidae</taxon>
        <taxon>Hypocreales</taxon>
        <taxon>Nectriaceae</taxon>
        <taxon>Fusarium</taxon>
        <taxon>Fusarium oxysporum species complex</taxon>
    </lineage>
</organism>
<evidence type="ECO:0000256" key="5">
    <source>
        <dbReference type="ARBA" id="ARBA00023136"/>
    </source>
</evidence>
<keyword evidence="2" id="KW-1003">Cell membrane</keyword>
<evidence type="ECO:0000256" key="2">
    <source>
        <dbReference type="ARBA" id="ARBA00022475"/>
    </source>
</evidence>
<dbReference type="EnsemblFungi" id="FOXG_13452T0">
    <property type="protein sequence ID" value="FOXG_13452P0"/>
    <property type="gene ID" value="FOXG_13452"/>
</dbReference>
<dbReference type="GO" id="GO:0016755">
    <property type="term" value="F:aminoacyltransferase activity"/>
    <property type="evidence" value="ECO:0007669"/>
    <property type="project" value="TreeGrafter"/>
</dbReference>
<dbReference type="Pfam" id="PF09924">
    <property type="entry name" value="LPG_synthase_C"/>
    <property type="match status" value="1"/>
</dbReference>
<accession>A0A0D2YAX4</accession>
<dbReference type="PANTHER" id="PTHR34697:SF2">
    <property type="entry name" value="PHOSPHATIDYLGLYCEROL LYSYLTRANSFERASE"/>
    <property type="match status" value="1"/>
</dbReference>
<comment type="subcellular location">
    <subcellularLocation>
        <location evidence="1">Cell membrane</location>
        <topology evidence="1">Multi-pass membrane protein</topology>
    </subcellularLocation>
</comment>
<feature type="domain" description="Phosphatidylglycerol lysyltransferase C-terminal" evidence="6">
    <location>
        <begin position="99"/>
        <end position="396"/>
    </location>
</feature>
<evidence type="ECO:0000256" key="1">
    <source>
        <dbReference type="ARBA" id="ARBA00004651"/>
    </source>
</evidence>
<reference evidence="7" key="2">
    <citation type="submission" date="2025-08" db="UniProtKB">
        <authorList>
            <consortium name="EnsemblFungi"/>
        </authorList>
    </citation>
    <scope>IDENTIFICATION</scope>
    <source>
        <strain evidence="7">4287 / CBS 123668 / FGSC 9935 / NRRL 34936</strain>
    </source>
</reference>
<evidence type="ECO:0000313" key="7">
    <source>
        <dbReference type="EnsemblFungi" id="FOXG_13452P0"/>
    </source>
</evidence>
<evidence type="ECO:0000259" key="6">
    <source>
        <dbReference type="Pfam" id="PF09924"/>
    </source>
</evidence>